<feature type="chain" id="PRO_5040857023" evidence="1">
    <location>
        <begin position="20"/>
        <end position="414"/>
    </location>
</feature>
<dbReference type="SMART" id="SM00320">
    <property type="entry name" value="WD40"/>
    <property type="match status" value="4"/>
</dbReference>
<sequence>MVFVKFLLATAGLLEIVHSAVLPGVKTVLVNNIVVPKTKSDFTKNNATAKWASGYPKEWGFEDFHYQLNIPDPEDNFNAVVTNDEKYLVITNGSYVEFIDLDKNATASGFIFQVPDKQFAVGLTVRPATQGGYDVFTGIGTYKYDTPNTTIRQHVGSDLKPVGQPIVYQGSIGAISKQGKLVSPYGYVYDLETTSNTPIATLKGQPDLTDFSFAPDGVHLASVSWHEETADLWNATSGEKIFSFPATKAQNWLTRFSPDGKYVAFALGSSNNTVQIYTLTNLTAAPIEIKGFNDWPRYLDWSPTSKQIAIGDDGRLRVYKVPSKEVTQIWQVDATNDYYTATEVTGISWLDNGNKITWQWRDGKYLYDFESNTEWLWTVSNEDHSWGPSAFYLLKKKGYAVTVDGDSTVRFWKI</sequence>
<dbReference type="PANTHER" id="PTHR19879:SF9">
    <property type="entry name" value="TRANSCRIPTION INITIATION FACTOR TFIID SUBUNIT 5"/>
    <property type="match status" value="1"/>
</dbReference>
<dbReference type="SUPFAM" id="SSF50978">
    <property type="entry name" value="WD40 repeat-like"/>
    <property type="match status" value="1"/>
</dbReference>
<dbReference type="Gene3D" id="2.130.10.10">
    <property type="entry name" value="YVTN repeat-like/Quinoprotein amine dehydrogenase"/>
    <property type="match status" value="1"/>
</dbReference>
<dbReference type="InterPro" id="IPR001680">
    <property type="entry name" value="WD40_rpt"/>
</dbReference>
<dbReference type="PANTHER" id="PTHR19879">
    <property type="entry name" value="TRANSCRIPTION INITIATION FACTOR TFIID"/>
    <property type="match status" value="1"/>
</dbReference>
<gene>
    <name evidence="2" type="primary">EML5</name>
    <name evidence="2" type="ORF">N0V89_003592</name>
</gene>
<dbReference type="GeneID" id="80907122"/>
<dbReference type="InterPro" id="IPR015943">
    <property type="entry name" value="WD40/YVTN_repeat-like_dom_sf"/>
</dbReference>
<feature type="signal peptide" evidence="1">
    <location>
        <begin position="1"/>
        <end position="19"/>
    </location>
</feature>
<evidence type="ECO:0000313" key="3">
    <source>
        <dbReference type="Proteomes" id="UP001140513"/>
    </source>
</evidence>
<dbReference type="InterPro" id="IPR011659">
    <property type="entry name" value="WD40"/>
</dbReference>
<name>A0A9W9CCN4_9PLEO</name>
<evidence type="ECO:0000313" key="2">
    <source>
        <dbReference type="EMBL" id="KAJ4355572.1"/>
    </source>
</evidence>
<dbReference type="InterPro" id="IPR036322">
    <property type="entry name" value="WD40_repeat_dom_sf"/>
</dbReference>
<dbReference type="RefSeq" id="XP_056072698.1">
    <property type="nucleotide sequence ID" value="XM_056212390.1"/>
</dbReference>
<evidence type="ECO:0000256" key="1">
    <source>
        <dbReference type="SAM" id="SignalP"/>
    </source>
</evidence>
<dbReference type="EMBL" id="JAPEUX010000003">
    <property type="protein sequence ID" value="KAJ4355572.1"/>
    <property type="molecule type" value="Genomic_DNA"/>
</dbReference>
<dbReference type="AlphaFoldDB" id="A0A9W9CCN4"/>
<keyword evidence="3" id="KW-1185">Reference proteome</keyword>
<keyword evidence="1" id="KW-0732">Signal</keyword>
<reference evidence="2" key="1">
    <citation type="submission" date="2022-10" db="EMBL/GenBank/DDBJ databases">
        <title>Tapping the CABI collections for fungal endophytes: first genome assemblies for Collariella, Neodidymelliopsis, Ascochyta clinopodiicola, Didymella pomorum, Didymosphaeria variabile, Neocosmospora piperis and Neocucurbitaria cava.</title>
        <authorList>
            <person name="Hill R."/>
        </authorList>
    </citation>
    <scope>NUCLEOTIDE SEQUENCE</scope>
    <source>
        <strain evidence="2">IMI 356815</strain>
    </source>
</reference>
<proteinExistence type="predicted"/>
<protein>
    <submittedName>
        <fullName evidence="2">Echinoderm microtubule-associated protein-like 5</fullName>
    </submittedName>
</protein>
<dbReference type="Proteomes" id="UP001140513">
    <property type="component" value="Unassembled WGS sequence"/>
</dbReference>
<comment type="caution">
    <text evidence="2">The sequence shown here is derived from an EMBL/GenBank/DDBJ whole genome shotgun (WGS) entry which is preliminary data.</text>
</comment>
<organism evidence="2 3">
    <name type="scientific">Didymosphaeria variabile</name>
    <dbReference type="NCBI Taxonomy" id="1932322"/>
    <lineage>
        <taxon>Eukaryota</taxon>
        <taxon>Fungi</taxon>
        <taxon>Dikarya</taxon>
        <taxon>Ascomycota</taxon>
        <taxon>Pezizomycotina</taxon>
        <taxon>Dothideomycetes</taxon>
        <taxon>Pleosporomycetidae</taxon>
        <taxon>Pleosporales</taxon>
        <taxon>Massarineae</taxon>
        <taxon>Didymosphaeriaceae</taxon>
        <taxon>Didymosphaeria</taxon>
    </lineage>
</organism>
<accession>A0A9W9CCN4</accession>
<dbReference type="OrthoDB" id="1367865at2759"/>
<dbReference type="Pfam" id="PF07676">
    <property type="entry name" value="PD40"/>
    <property type="match status" value="1"/>
</dbReference>